<dbReference type="EMBL" id="JBBKTW010000002">
    <property type="protein sequence ID" value="MEN2987963.1"/>
    <property type="molecule type" value="Genomic_DNA"/>
</dbReference>
<dbReference type="Proteomes" id="UP001413721">
    <property type="component" value="Unassembled WGS sequence"/>
</dbReference>
<dbReference type="InterPro" id="IPR002302">
    <property type="entry name" value="Leu-tRNA-ligase"/>
</dbReference>
<dbReference type="Gene3D" id="1.10.730.10">
    <property type="entry name" value="Isoleucyl-tRNA Synthetase, Domain 1"/>
    <property type="match status" value="1"/>
</dbReference>
<sequence>MARYNPKAIEPKWQQVWDQNGTFTTDETSSKPKYYVLEMFPYPSGRIHIGHVRVYTLGDVTARYRRARGYNVLHPMGWDAFGMPAENAAIERGIHPGTWTYDNIAAMRGQLKSMGLSYDWAREIFTCSPDYYVHEQRMFLAFMKAGLAYRKESWVNWDPVDQTVLANEQVIDGRGWRSGALVERRKLSQWFLRITAFGDDLLDSLDGLDRWPERVKAMQARWIGRSEGARLRFALSNTPASLDGTAFDGLEVFTTRPDTLFGASFCAIAPNHPLAEAAAATNPDLAAFIEECNRTGTSEEAVETAEKKGFRLDVQAAHPFVPGWTLPVYVANFVLMEYGSGAVFGCPAHDQRDLDFARKYDLPVKAVVRPAGTDSDAPVEIGADALTGDGMIINSQFLDGLSVADAKRRAIEELERLGAGRGETTFRLRDWGVSRQRYWGCPIPIIHCPDCGPVPVPDDQLPVTLPDDVVFDGAGNPLDRHPTWAHVDCPNCGKPARRETDTFDTFFESSWYFARYTGLTSDAPFPRAAADKWLPVDQYIGGVEHAVLHLLYSRFFTRAMREVGLLDIKEPFAGLLTQGMVVHETYKDDQGRWVYPEEVVKDAEGELVHAETGGRITRGRIEKMSKSKRNVVDPMAIIEAYGADTARLFMLSDSPPERDLEWTDAGAEGAHRYLSRLYRLVEEWQVLSAPAGADITAALAAAEGPALEIRRALHRTIRDLSDDLERFHFNKAVARLRALSNTLFDFTPLADNATDAAVAREVLDAVIGLIGPMTPHLGEELWAVAGHDGLLANQAWPDFDPALVTVDTITLPVQVNGKVRSKLDVVPDLDQDAAVQQALADHKVKVALDGRSPRKVIYVPNRILNIVG</sequence>
<dbReference type="Pfam" id="PF13603">
    <property type="entry name" value="tRNA-synt_1_2"/>
    <property type="match status" value="1"/>
</dbReference>
<evidence type="ECO:0000256" key="7">
    <source>
        <dbReference type="ARBA" id="ARBA00023146"/>
    </source>
</evidence>
<evidence type="ECO:0000259" key="14">
    <source>
        <dbReference type="Pfam" id="PF13603"/>
    </source>
</evidence>
<evidence type="ECO:0000256" key="9">
    <source>
        <dbReference type="HAMAP-Rule" id="MF_00049"/>
    </source>
</evidence>
<dbReference type="SUPFAM" id="SSF52374">
    <property type="entry name" value="Nucleotidylyl transferase"/>
    <property type="match status" value="1"/>
</dbReference>
<name>A0ABU9YGQ9_9PROT</name>
<feature type="domain" description="Methionyl/Valyl/Leucyl/Isoleucyl-tRNA synthetase anticodon-binding" evidence="12">
    <location>
        <begin position="708"/>
        <end position="831"/>
    </location>
</feature>
<dbReference type="InterPro" id="IPR014729">
    <property type="entry name" value="Rossmann-like_a/b/a_fold"/>
</dbReference>
<dbReference type="InterPro" id="IPR009008">
    <property type="entry name" value="Val/Leu/Ile-tRNA-synth_edit"/>
</dbReference>
<dbReference type="PANTHER" id="PTHR43740">
    <property type="entry name" value="LEUCYL-TRNA SYNTHETASE"/>
    <property type="match status" value="1"/>
</dbReference>
<dbReference type="InterPro" id="IPR009080">
    <property type="entry name" value="tRNAsynth_Ia_anticodon-bd"/>
</dbReference>
<dbReference type="SUPFAM" id="SSF50677">
    <property type="entry name" value="ValRS/IleRS/LeuRS editing domain"/>
    <property type="match status" value="1"/>
</dbReference>
<reference evidence="15 16" key="1">
    <citation type="submission" date="2024-03" db="EMBL/GenBank/DDBJ databases">
        <title>High-quality draft genome sequencing of Tistrella sp. BH-R2-4.</title>
        <authorList>
            <person name="Dong C."/>
        </authorList>
    </citation>
    <scope>NUCLEOTIDE SEQUENCE [LARGE SCALE GENOMIC DNA]</scope>
    <source>
        <strain evidence="15 16">BH-R2-4</strain>
    </source>
</reference>
<dbReference type="Pfam" id="PF00133">
    <property type="entry name" value="tRNA-synt_1"/>
    <property type="match status" value="2"/>
</dbReference>
<accession>A0ABU9YGQ9</accession>
<proteinExistence type="inferred from homology"/>
<dbReference type="HAMAP" id="MF_00049_B">
    <property type="entry name" value="Leu_tRNA_synth_B"/>
    <property type="match status" value="1"/>
</dbReference>
<comment type="subcellular location">
    <subcellularLocation>
        <location evidence="9">Cytoplasm</location>
    </subcellularLocation>
</comment>
<feature type="domain" description="Leucyl-tRNA synthetase editing" evidence="14">
    <location>
        <begin position="221"/>
        <end position="414"/>
    </location>
</feature>
<dbReference type="EC" id="6.1.1.4" evidence="9"/>
<evidence type="ECO:0000259" key="12">
    <source>
        <dbReference type="Pfam" id="PF08264"/>
    </source>
</evidence>
<feature type="short sequence motif" description="'KMSKS' region" evidence="9">
    <location>
        <begin position="623"/>
        <end position="627"/>
    </location>
</feature>
<keyword evidence="2 9" id="KW-0963">Cytoplasm</keyword>
<evidence type="ECO:0000259" key="11">
    <source>
        <dbReference type="Pfam" id="PF00133"/>
    </source>
</evidence>
<evidence type="ECO:0000256" key="6">
    <source>
        <dbReference type="ARBA" id="ARBA00022917"/>
    </source>
</evidence>
<gene>
    <name evidence="9 15" type="primary">leuS</name>
    <name evidence="15" type="ORF">WG926_06585</name>
</gene>
<dbReference type="Pfam" id="PF08264">
    <property type="entry name" value="Anticodon_1"/>
    <property type="match status" value="1"/>
</dbReference>
<dbReference type="Gene3D" id="3.40.50.620">
    <property type="entry name" value="HUPs"/>
    <property type="match status" value="2"/>
</dbReference>
<dbReference type="InterPro" id="IPR013155">
    <property type="entry name" value="M/V/L/I-tRNA-synth_anticd-bd"/>
</dbReference>
<feature type="binding site" evidence="9">
    <location>
        <position position="626"/>
    </location>
    <ligand>
        <name>ATP</name>
        <dbReference type="ChEBI" id="CHEBI:30616"/>
    </ligand>
</feature>
<dbReference type="PRINTS" id="PR00985">
    <property type="entry name" value="TRNASYNTHLEU"/>
</dbReference>
<dbReference type="Gene3D" id="2.20.28.290">
    <property type="match status" value="1"/>
</dbReference>
<evidence type="ECO:0000256" key="5">
    <source>
        <dbReference type="ARBA" id="ARBA00022840"/>
    </source>
</evidence>
<evidence type="ECO:0000256" key="10">
    <source>
        <dbReference type="RuleBase" id="RU363035"/>
    </source>
</evidence>
<keyword evidence="7 9" id="KW-0030">Aminoacyl-tRNA synthetase</keyword>
<dbReference type="PROSITE" id="PS00178">
    <property type="entry name" value="AA_TRNA_LIGASE_I"/>
    <property type="match status" value="1"/>
</dbReference>
<dbReference type="Pfam" id="PF09334">
    <property type="entry name" value="tRNA-synt_1g"/>
    <property type="match status" value="1"/>
</dbReference>
<evidence type="ECO:0000256" key="8">
    <source>
        <dbReference type="ARBA" id="ARBA00047469"/>
    </source>
</evidence>
<dbReference type="CDD" id="cd07958">
    <property type="entry name" value="Anticodon_Ia_Leu_BEm"/>
    <property type="match status" value="1"/>
</dbReference>
<evidence type="ECO:0000256" key="4">
    <source>
        <dbReference type="ARBA" id="ARBA00022741"/>
    </source>
</evidence>
<keyword evidence="4 9" id="KW-0547">Nucleotide-binding</keyword>
<feature type="domain" description="Methionyl/Leucyl tRNA synthetase" evidence="13">
    <location>
        <begin position="36"/>
        <end position="170"/>
    </location>
</feature>
<comment type="caution">
    <text evidence="15">The sequence shown here is derived from an EMBL/GenBank/DDBJ whole genome shotgun (WGS) entry which is preliminary data.</text>
</comment>
<dbReference type="InterPro" id="IPR025709">
    <property type="entry name" value="Leu_tRNA-synth_edit"/>
</dbReference>
<organism evidence="15 16">
    <name type="scientific">Tistrella arctica</name>
    <dbReference type="NCBI Taxonomy" id="3133430"/>
    <lineage>
        <taxon>Bacteria</taxon>
        <taxon>Pseudomonadati</taxon>
        <taxon>Pseudomonadota</taxon>
        <taxon>Alphaproteobacteria</taxon>
        <taxon>Geminicoccales</taxon>
        <taxon>Geminicoccaceae</taxon>
        <taxon>Tistrella</taxon>
    </lineage>
</organism>
<dbReference type="PANTHER" id="PTHR43740:SF2">
    <property type="entry name" value="LEUCINE--TRNA LIGASE, MITOCHONDRIAL"/>
    <property type="match status" value="1"/>
</dbReference>
<dbReference type="NCBIfam" id="TIGR00396">
    <property type="entry name" value="leuS_bact"/>
    <property type="match status" value="1"/>
</dbReference>
<dbReference type="InterPro" id="IPR002300">
    <property type="entry name" value="aa-tRNA-synth_Ia"/>
</dbReference>
<feature type="domain" description="Aminoacyl-tRNA synthetase class Ia" evidence="11">
    <location>
        <begin position="429"/>
        <end position="584"/>
    </location>
</feature>
<feature type="short sequence motif" description="'HIGH' region" evidence="9">
    <location>
        <begin position="41"/>
        <end position="51"/>
    </location>
</feature>
<dbReference type="Gene3D" id="3.10.20.590">
    <property type="match status" value="1"/>
</dbReference>
<evidence type="ECO:0000313" key="16">
    <source>
        <dbReference type="Proteomes" id="UP001413721"/>
    </source>
</evidence>
<dbReference type="GO" id="GO:0004823">
    <property type="term" value="F:leucine-tRNA ligase activity"/>
    <property type="evidence" value="ECO:0007669"/>
    <property type="project" value="UniProtKB-EC"/>
</dbReference>
<keyword evidence="16" id="KW-1185">Reference proteome</keyword>
<feature type="domain" description="Aminoacyl-tRNA synthetase class Ia" evidence="11">
    <location>
        <begin position="622"/>
        <end position="662"/>
    </location>
</feature>
<dbReference type="CDD" id="cd00812">
    <property type="entry name" value="LeuRS_core"/>
    <property type="match status" value="1"/>
</dbReference>
<dbReference type="InterPro" id="IPR015413">
    <property type="entry name" value="Methionyl/Leucyl_tRNA_Synth"/>
</dbReference>
<dbReference type="SUPFAM" id="SSF47323">
    <property type="entry name" value="Anticodon-binding domain of a subclass of class I aminoacyl-tRNA synthetases"/>
    <property type="match status" value="1"/>
</dbReference>
<comment type="catalytic activity">
    <reaction evidence="8 9">
        <text>tRNA(Leu) + L-leucine + ATP = L-leucyl-tRNA(Leu) + AMP + diphosphate</text>
        <dbReference type="Rhea" id="RHEA:11688"/>
        <dbReference type="Rhea" id="RHEA-COMP:9613"/>
        <dbReference type="Rhea" id="RHEA-COMP:9622"/>
        <dbReference type="ChEBI" id="CHEBI:30616"/>
        <dbReference type="ChEBI" id="CHEBI:33019"/>
        <dbReference type="ChEBI" id="CHEBI:57427"/>
        <dbReference type="ChEBI" id="CHEBI:78442"/>
        <dbReference type="ChEBI" id="CHEBI:78494"/>
        <dbReference type="ChEBI" id="CHEBI:456215"/>
        <dbReference type="EC" id="6.1.1.4"/>
    </reaction>
</comment>
<evidence type="ECO:0000256" key="2">
    <source>
        <dbReference type="ARBA" id="ARBA00022490"/>
    </source>
</evidence>
<dbReference type="InterPro" id="IPR001412">
    <property type="entry name" value="aa-tRNA-synth_I_CS"/>
</dbReference>
<evidence type="ECO:0000313" key="15">
    <source>
        <dbReference type="EMBL" id="MEN2987963.1"/>
    </source>
</evidence>
<protein>
    <recommendedName>
        <fullName evidence="9">Leucine--tRNA ligase</fullName>
        <ecNumber evidence="9">6.1.1.4</ecNumber>
    </recommendedName>
    <alternativeName>
        <fullName evidence="9">Leucyl-tRNA synthetase</fullName>
        <shortName evidence="9">LeuRS</shortName>
    </alternativeName>
</protein>
<keyword evidence="3 9" id="KW-0436">Ligase</keyword>
<keyword evidence="5 9" id="KW-0067">ATP-binding</keyword>
<comment type="similarity">
    <text evidence="1 9 10">Belongs to the class-I aminoacyl-tRNA synthetase family.</text>
</comment>
<evidence type="ECO:0000256" key="3">
    <source>
        <dbReference type="ARBA" id="ARBA00022598"/>
    </source>
</evidence>
<evidence type="ECO:0000256" key="1">
    <source>
        <dbReference type="ARBA" id="ARBA00005594"/>
    </source>
</evidence>
<dbReference type="RefSeq" id="WP_345932684.1">
    <property type="nucleotide sequence ID" value="NZ_JBBKTV010000003.1"/>
</dbReference>
<keyword evidence="6 9" id="KW-0648">Protein biosynthesis</keyword>
<evidence type="ECO:0000259" key="13">
    <source>
        <dbReference type="Pfam" id="PF09334"/>
    </source>
</evidence>